<evidence type="ECO:0000313" key="3">
    <source>
        <dbReference type="Proteomes" id="UP000321787"/>
    </source>
</evidence>
<dbReference type="EMBL" id="BJTZ01000005">
    <property type="protein sequence ID" value="GEK13217.1"/>
    <property type="molecule type" value="Genomic_DNA"/>
</dbReference>
<dbReference type="Proteomes" id="UP000321787">
    <property type="component" value="Unassembled WGS sequence"/>
</dbReference>
<dbReference type="InterPro" id="IPR055641">
    <property type="entry name" value="DUF7217"/>
</dbReference>
<evidence type="ECO:0000259" key="1">
    <source>
        <dbReference type="Pfam" id="PF23854"/>
    </source>
</evidence>
<accession>A0A510UF69</accession>
<dbReference type="RefSeq" id="WP_146862873.1">
    <property type="nucleotide sequence ID" value="NZ_BJTZ01000005.1"/>
</dbReference>
<gene>
    <name evidence="2" type="ORF">AFI02nite_12530</name>
</gene>
<dbReference type="Pfam" id="PF23854">
    <property type="entry name" value="DUF7217"/>
    <property type="match status" value="1"/>
</dbReference>
<organism evidence="2 3">
    <name type="scientific">Aliivibrio fischeri</name>
    <name type="common">Vibrio fischeri</name>
    <dbReference type="NCBI Taxonomy" id="668"/>
    <lineage>
        <taxon>Bacteria</taxon>
        <taxon>Pseudomonadati</taxon>
        <taxon>Pseudomonadota</taxon>
        <taxon>Gammaproteobacteria</taxon>
        <taxon>Vibrionales</taxon>
        <taxon>Vibrionaceae</taxon>
        <taxon>Aliivibrio</taxon>
    </lineage>
</organism>
<evidence type="ECO:0000313" key="2">
    <source>
        <dbReference type="EMBL" id="GEK13217.1"/>
    </source>
</evidence>
<name>A0A510UF69_ALIFS</name>
<comment type="caution">
    <text evidence="2">The sequence shown here is derived from an EMBL/GenBank/DDBJ whole genome shotgun (WGS) entry which is preliminary data.</text>
</comment>
<dbReference type="AlphaFoldDB" id="A0A510UF69"/>
<reference evidence="2 3" key="1">
    <citation type="submission" date="2019-07" db="EMBL/GenBank/DDBJ databases">
        <title>Whole genome shotgun sequence of Aliivibrio fischeri NBRC 101058.</title>
        <authorList>
            <person name="Hosoyama A."/>
            <person name="Uohara A."/>
            <person name="Ohji S."/>
            <person name="Ichikawa N."/>
        </authorList>
    </citation>
    <scope>NUCLEOTIDE SEQUENCE [LARGE SCALE GENOMIC DNA]</scope>
    <source>
        <strain evidence="2 3">NBRC 101058</strain>
    </source>
</reference>
<feature type="domain" description="DUF7217" evidence="1">
    <location>
        <begin position="13"/>
        <end position="220"/>
    </location>
</feature>
<sequence length="221" mass="23709">MNPDIYNTIKDKGLRLSSPTLNAITETESEINLALSAIDRLPILIPPALTGVSQSFVDKTKASLNAAIKTTTQARSSIKDGLNNVFSSITESSLVNNLDGTNGTCSNLTQLTGSLTGEIDESLGKIKAVATSLINHVDDYLNNIIDEIKLETLTGALTSKLDPLNDAITTIFSKERALSAEIKNKLESSSLAGMIEDLWLNPCSKPLLDQLLPSDLKELLP</sequence>
<protein>
    <recommendedName>
        <fullName evidence="1">DUF7217 domain-containing protein</fullName>
    </recommendedName>
</protein>
<proteinExistence type="predicted"/>